<feature type="compositionally biased region" description="Polar residues" evidence="1">
    <location>
        <begin position="7"/>
        <end position="19"/>
    </location>
</feature>
<evidence type="ECO:0000313" key="3">
    <source>
        <dbReference type="EnsemblPlants" id="PNT68721"/>
    </source>
</evidence>
<organism evidence="2">
    <name type="scientific">Brachypodium distachyon</name>
    <name type="common">Purple false brome</name>
    <name type="synonym">Trachynia distachya</name>
    <dbReference type="NCBI Taxonomy" id="15368"/>
    <lineage>
        <taxon>Eukaryota</taxon>
        <taxon>Viridiplantae</taxon>
        <taxon>Streptophyta</taxon>
        <taxon>Embryophyta</taxon>
        <taxon>Tracheophyta</taxon>
        <taxon>Spermatophyta</taxon>
        <taxon>Magnoliopsida</taxon>
        <taxon>Liliopsida</taxon>
        <taxon>Poales</taxon>
        <taxon>Poaceae</taxon>
        <taxon>BOP clade</taxon>
        <taxon>Pooideae</taxon>
        <taxon>Stipodae</taxon>
        <taxon>Brachypodieae</taxon>
        <taxon>Brachypodium</taxon>
    </lineage>
</organism>
<gene>
    <name evidence="2" type="ORF">BRADI_3g44481v3</name>
</gene>
<feature type="region of interest" description="Disordered" evidence="1">
    <location>
        <begin position="1"/>
        <end position="26"/>
    </location>
</feature>
<sequence>MGDEDSPSSPRAQGTTPSPRRSPLRAVTAAMHAEAAAGSKTTIDAIQLQVDDHLQELVVHLQELVAYYHHNVVLIDAWHMFGGVRPILSDEILHVSRCFLCIDTFIFRQI</sequence>
<protein>
    <submittedName>
        <fullName evidence="2 3">Uncharacterized protein</fullName>
    </submittedName>
</protein>
<dbReference type="Gramene" id="PNT68721">
    <property type="protein sequence ID" value="PNT68721"/>
    <property type="gene ID" value="BRADI_3g44481v3"/>
</dbReference>
<evidence type="ECO:0000313" key="4">
    <source>
        <dbReference type="Proteomes" id="UP000008810"/>
    </source>
</evidence>
<reference evidence="2" key="2">
    <citation type="submission" date="2017-06" db="EMBL/GenBank/DDBJ databases">
        <title>WGS assembly of Brachypodium distachyon.</title>
        <authorList>
            <consortium name="The International Brachypodium Initiative"/>
            <person name="Lucas S."/>
            <person name="Harmon-Smith M."/>
            <person name="Lail K."/>
            <person name="Tice H."/>
            <person name="Grimwood J."/>
            <person name="Bruce D."/>
            <person name="Barry K."/>
            <person name="Shu S."/>
            <person name="Lindquist E."/>
            <person name="Wang M."/>
            <person name="Pitluck S."/>
            <person name="Vogel J.P."/>
            <person name="Garvin D.F."/>
            <person name="Mockler T.C."/>
            <person name="Schmutz J."/>
            <person name="Rokhsar D."/>
            <person name="Bevan M.W."/>
        </authorList>
    </citation>
    <scope>NUCLEOTIDE SEQUENCE</scope>
    <source>
        <strain evidence="2">Bd21</strain>
    </source>
</reference>
<evidence type="ECO:0000256" key="1">
    <source>
        <dbReference type="SAM" id="MobiDB-lite"/>
    </source>
</evidence>
<dbReference type="EMBL" id="CM000882">
    <property type="protein sequence ID" value="PNT68721.1"/>
    <property type="molecule type" value="Genomic_DNA"/>
</dbReference>
<reference evidence="3" key="3">
    <citation type="submission" date="2018-08" db="UniProtKB">
        <authorList>
            <consortium name="EnsemblPlants"/>
        </authorList>
    </citation>
    <scope>IDENTIFICATION</scope>
    <source>
        <strain evidence="3">cv. Bd21</strain>
    </source>
</reference>
<keyword evidence="4" id="KW-1185">Reference proteome</keyword>
<dbReference type="Proteomes" id="UP000008810">
    <property type="component" value="Chromosome 3"/>
</dbReference>
<dbReference type="EnsemblPlants" id="PNT68721">
    <property type="protein sequence ID" value="PNT68721"/>
    <property type="gene ID" value="BRADI_3g44481v3"/>
</dbReference>
<evidence type="ECO:0000313" key="2">
    <source>
        <dbReference type="EMBL" id="PNT68721.1"/>
    </source>
</evidence>
<reference evidence="2 3" key="1">
    <citation type="journal article" date="2010" name="Nature">
        <title>Genome sequencing and analysis of the model grass Brachypodium distachyon.</title>
        <authorList>
            <consortium name="International Brachypodium Initiative"/>
        </authorList>
    </citation>
    <scope>NUCLEOTIDE SEQUENCE [LARGE SCALE GENOMIC DNA]</scope>
    <source>
        <strain evidence="2 3">Bd21</strain>
    </source>
</reference>
<accession>A0A2K2D379</accession>
<dbReference type="AlphaFoldDB" id="A0A2K2D379"/>
<dbReference type="InParanoid" id="A0A2K2D379"/>
<name>A0A2K2D379_BRADI</name>
<proteinExistence type="predicted"/>